<dbReference type="CDD" id="cd14014">
    <property type="entry name" value="STKc_PknB_like"/>
    <property type="match status" value="1"/>
</dbReference>
<dbReference type="Gene3D" id="1.10.510.10">
    <property type="entry name" value="Transferase(Phosphotransferase) domain 1"/>
    <property type="match status" value="1"/>
</dbReference>
<dbReference type="Pfam" id="PF00069">
    <property type="entry name" value="Pkinase"/>
    <property type="match status" value="1"/>
</dbReference>
<evidence type="ECO:0000313" key="2">
    <source>
        <dbReference type="EMBL" id="QLL29241.1"/>
    </source>
</evidence>
<dbReference type="Proteomes" id="UP000261812">
    <property type="component" value="Chromosome"/>
</dbReference>
<proteinExistence type="predicted"/>
<evidence type="ECO:0000313" key="3">
    <source>
        <dbReference type="Proteomes" id="UP000261812"/>
    </source>
</evidence>
<dbReference type="PANTHER" id="PTHR24348">
    <property type="entry name" value="SERINE/THREONINE-PROTEIN KINASE UNC-51-RELATED"/>
    <property type="match status" value="1"/>
</dbReference>
<accession>A0A7D6F1C1</accession>
<dbReference type="EMBL" id="CP032152">
    <property type="protein sequence ID" value="QLL29241.1"/>
    <property type="molecule type" value="Genomic_DNA"/>
</dbReference>
<protein>
    <submittedName>
        <fullName evidence="2">Serine/threonine protein kinase</fullName>
    </submittedName>
</protein>
<organism evidence="2 3">
    <name type="scientific">Thermosynechococcus sichuanensis E542</name>
    <dbReference type="NCBI Taxonomy" id="2016101"/>
    <lineage>
        <taxon>Bacteria</taxon>
        <taxon>Bacillati</taxon>
        <taxon>Cyanobacteriota</taxon>
        <taxon>Cyanophyceae</taxon>
        <taxon>Acaryochloridales</taxon>
        <taxon>Thermosynechococcaceae</taxon>
        <taxon>Thermosynechococcus</taxon>
        <taxon>Thermosynechococcus sichuanensis</taxon>
    </lineage>
</organism>
<dbReference type="InterPro" id="IPR008271">
    <property type="entry name" value="Ser/Thr_kinase_AS"/>
</dbReference>
<keyword evidence="2" id="KW-0723">Serine/threonine-protein kinase</keyword>
<dbReference type="GO" id="GO:0004674">
    <property type="term" value="F:protein serine/threonine kinase activity"/>
    <property type="evidence" value="ECO:0007669"/>
    <property type="project" value="UniProtKB-KW"/>
</dbReference>
<dbReference type="PROSITE" id="PS00108">
    <property type="entry name" value="PROTEIN_KINASE_ST"/>
    <property type="match status" value="1"/>
</dbReference>
<evidence type="ECO:0000259" key="1">
    <source>
        <dbReference type="PROSITE" id="PS50011"/>
    </source>
</evidence>
<dbReference type="InterPro" id="IPR011009">
    <property type="entry name" value="Kinase-like_dom_sf"/>
</dbReference>
<dbReference type="PROSITE" id="PS50011">
    <property type="entry name" value="PROTEIN_KINASE_DOM"/>
    <property type="match status" value="1"/>
</dbReference>
<dbReference type="AlphaFoldDB" id="A0A7D6F1C1"/>
<keyword evidence="3" id="KW-1185">Reference proteome</keyword>
<dbReference type="SUPFAM" id="SSF56112">
    <property type="entry name" value="Protein kinase-like (PK-like)"/>
    <property type="match status" value="1"/>
</dbReference>
<dbReference type="SMART" id="SM00220">
    <property type="entry name" value="S_TKc"/>
    <property type="match status" value="1"/>
</dbReference>
<keyword evidence="2" id="KW-0808">Transferase</keyword>
<feature type="domain" description="Protein kinase" evidence="1">
    <location>
        <begin position="12"/>
        <end position="268"/>
    </location>
</feature>
<dbReference type="InterPro" id="IPR000719">
    <property type="entry name" value="Prot_kinase_dom"/>
</dbReference>
<dbReference type="KEGG" id="tsq:D3A95_07955"/>
<gene>
    <name evidence="2" type="ORF">D3A95_07955</name>
</gene>
<reference evidence="3" key="1">
    <citation type="submission" date="2018-09" db="EMBL/GenBank/DDBJ databases">
        <title>Complete genome sequence of thermophilic cyanobacteria strain Thermosynechococcus elongatus PKUAC-SCTE542.</title>
        <authorList>
            <person name="Liang Y."/>
            <person name="Tang J."/>
            <person name="Daroch M."/>
        </authorList>
    </citation>
    <scope>NUCLEOTIDE SEQUENCE [LARGE SCALE GENOMIC DNA]</scope>
    <source>
        <strain evidence="3">E542</strain>
    </source>
</reference>
<name>A0A7D6F1C1_9CYAN</name>
<keyword evidence="2" id="KW-0418">Kinase</keyword>
<dbReference type="GO" id="GO:0005737">
    <property type="term" value="C:cytoplasm"/>
    <property type="evidence" value="ECO:0007669"/>
    <property type="project" value="TreeGrafter"/>
</dbReference>
<dbReference type="GO" id="GO:0005524">
    <property type="term" value="F:ATP binding"/>
    <property type="evidence" value="ECO:0007669"/>
    <property type="project" value="InterPro"/>
</dbReference>
<sequence length="596" mass="67320">MATARAAQTSRYRLVDLAGQGQYGQVYLAVNRESGELVAIKVLNERQLLTRGFLRELNFLLTLQHPHVVGCQAIDYIRVHHSPQVSRSLVMDYCAGGTLRSLLEQEQALPLTTALRLTLDVLAALTYAHHRGILHCDLKPENILLEVTATGWQAKVSDFGVARLIEDVKGSGQTGSPAYMAPERFYGQTMPASDLYAVGILMYEMIVGDRPFHGTPAELMVAHLSRPYTLPEGLPFLVRRIIAKALDKLPQRRYKSAAEMTMAVQLALEVIEAERHEQPLLFSRSPAAVWLGEPQGYALPLPPQQVASTATRFYGVVGDHLWAWQARETVPAEIGQWPLPPLPTQLYSGEVSAWLRINGLPPQLFCIHDQLIPLDCHLRSTLNRLAIDATGYWCAETQIDSAAAELQLHVQLINGQGQRTLRCQWHGRTFVDTLLLNRRYGVVISRSQHPETVHATTHFQLFDRRGHWRLYTQLPAHLTLFTPAHHQPWQLAAFEDHPQQPLLMLLHLRPWRIQRLGLRFRPQFLCATPWGYVVAGRHSLNLVTHSGEIVGTAESEQEIDGLGFTGDRHLWLIRHHQGESVLQTWDITTWEIDLIL</sequence>
<dbReference type="RefSeq" id="WP_181494520.1">
    <property type="nucleotide sequence ID" value="NZ_CP032152.1"/>
</dbReference>
<dbReference type="InterPro" id="IPR045269">
    <property type="entry name" value="Atg1-like"/>
</dbReference>